<proteinExistence type="predicted"/>
<dbReference type="HOGENOM" id="CLU_611722_0_0_1"/>
<protein>
    <submittedName>
        <fullName evidence="1 2">Uncharacterized protein</fullName>
    </submittedName>
</protein>
<evidence type="ECO:0000313" key="1">
    <source>
        <dbReference type="EMBL" id="EKX44442.1"/>
    </source>
</evidence>
<keyword evidence="3" id="KW-1185">Reference proteome</keyword>
<evidence type="ECO:0000313" key="3">
    <source>
        <dbReference type="Proteomes" id="UP000011087"/>
    </source>
</evidence>
<dbReference type="EnsemblProtists" id="EKX44442">
    <property type="protein sequence ID" value="EKX44442"/>
    <property type="gene ID" value="GUITHDRAFT_163553"/>
</dbReference>
<reference evidence="2" key="3">
    <citation type="submission" date="2015-06" db="UniProtKB">
        <authorList>
            <consortium name="EnsemblProtists"/>
        </authorList>
    </citation>
    <scope>IDENTIFICATION</scope>
</reference>
<dbReference type="KEGG" id="gtt:GUITHDRAFT_163553"/>
<dbReference type="OrthoDB" id="10593716at2759"/>
<dbReference type="GeneID" id="17301206"/>
<gene>
    <name evidence="1" type="ORF">GUITHDRAFT_163553</name>
</gene>
<dbReference type="EMBL" id="JH993004">
    <property type="protein sequence ID" value="EKX44442.1"/>
    <property type="molecule type" value="Genomic_DNA"/>
</dbReference>
<dbReference type="PROSITE" id="PS51257">
    <property type="entry name" value="PROKAR_LIPOPROTEIN"/>
    <property type="match status" value="1"/>
</dbReference>
<reference evidence="1 3" key="1">
    <citation type="journal article" date="2012" name="Nature">
        <title>Algal genomes reveal evolutionary mosaicism and the fate of nucleomorphs.</title>
        <authorList>
            <consortium name="DOE Joint Genome Institute"/>
            <person name="Curtis B.A."/>
            <person name="Tanifuji G."/>
            <person name="Burki F."/>
            <person name="Gruber A."/>
            <person name="Irimia M."/>
            <person name="Maruyama S."/>
            <person name="Arias M.C."/>
            <person name="Ball S.G."/>
            <person name="Gile G.H."/>
            <person name="Hirakawa Y."/>
            <person name="Hopkins J.F."/>
            <person name="Kuo A."/>
            <person name="Rensing S.A."/>
            <person name="Schmutz J."/>
            <person name="Symeonidi A."/>
            <person name="Elias M."/>
            <person name="Eveleigh R.J."/>
            <person name="Herman E.K."/>
            <person name="Klute M.J."/>
            <person name="Nakayama T."/>
            <person name="Obornik M."/>
            <person name="Reyes-Prieto A."/>
            <person name="Armbrust E.V."/>
            <person name="Aves S.J."/>
            <person name="Beiko R.G."/>
            <person name="Coutinho P."/>
            <person name="Dacks J.B."/>
            <person name="Durnford D.G."/>
            <person name="Fast N.M."/>
            <person name="Green B.R."/>
            <person name="Grisdale C.J."/>
            <person name="Hempel F."/>
            <person name="Henrissat B."/>
            <person name="Hoppner M.P."/>
            <person name="Ishida K."/>
            <person name="Kim E."/>
            <person name="Koreny L."/>
            <person name="Kroth P.G."/>
            <person name="Liu Y."/>
            <person name="Malik S.B."/>
            <person name="Maier U.G."/>
            <person name="McRose D."/>
            <person name="Mock T."/>
            <person name="Neilson J.A."/>
            <person name="Onodera N.T."/>
            <person name="Poole A.M."/>
            <person name="Pritham E.J."/>
            <person name="Richards T.A."/>
            <person name="Rocap G."/>
            <person name="Roy S.W."/>
            <person name="Sarai C."/>
            <person name="Schaack S."/>
            <person name="Shirato S."/>
            <person name="Slamovits C.H."/>
            <person name="Spencer D.F."/>
            <person name="Suzuki S."/>
            <person name="Worden A.Z."/>
            <person name="Zauner S."/>
            <person name="Barry K."/>
            <person name="Bell C."/>
            <person name="Bharti A.K."/>
            <person name="Crow J.A."/>
            <person name="Grimwood J."/>
            <person name="Kramer R."/>
            <person name="Lindquist E."/>
            <person name="Lucas S."/>
            <person name="Salamov A."/>
            <person name="McFadden G.I."/>
            <person name="Lane C.E."/>
            <person name="Keeling P.J."/>
            <person name="Gray M.W."/>
            <person name="Grigoriev I.V."/>
            <person name="Archibald J.M."/>
        </authorList>
    </citation>
    <scope>NUCLEOTIDE SEQUENCE</scope>
    <source>
        <strain evidence="1 3">CCMP2712</strain>
    </source>
</reference>
<dbReference type="PaxDb" id="55529-EKX44442"/>
<reference evidence="3" key="2">
    <citation type="submission" date="2012-11" db="EMBL/GenBank/DDBJ databases">
        <authorList>
            <person name="Kuo A."/>
            <person name="Curtis B.A."/>
            <person name="Tanifuji G."/>
            <person name="Burki F."/>
            <person name="Gruber A."/>
            <person name="Irimia M."/>
            <person name="Maruyama S."/>
            <person name="Arias M.C."/>
            <person name="Ball S.G."/>
            <person name="Gile G.H."/>
            <person name="Hirakawa Y."/>
            <person name="Hopkins J.F."/>
            <person name="Rensing S.A."/>
            <person name="Schmutz J."/>
            <person name="Symeonidi A."/>
            <person name="Elias M."/>
            <person name="Eveleigh R.J."/>
            <person name="Herman E.K."/>
            <person name="Klute M.J."/>
            <person name="Nakayama T."/>
            <person name="Obornik M."/>
            <person name="Reyes-Prieto A."/>
            <person name="Armbrust E.V."/>
            <person name="Aves S.J."/>
            <person name="Beiko R.G."/>
            <person name="Coutinho P."/>
            <person name="Dacks J.B."/>
            <person name="Durnford D.G."/>
            <person name="Fast N.M."/>
            <person name="Green B.R."/>
            <person name="Grisdale C."/>
            <person name="Hempe F."/>
            <person name="Henrissat B."/>
            <person name="Hoppner M.P."/>
            <person name="Ishida K.-I."/>
            <person name="Kim E."/>
            <person name="Koreny L."/>
            <person name="Kroth P.G."/>
            <person name="Liu Y."/>
            <person name="Malik S.-B."/>
            <person name="Maier U.G."/>
            <person name="McRose D."/>
            <person name="Mock T."/>
            <person name="Neilson J.A."/>
            <person name="Onodera N.T."/>
            <person name="Poole A.M."/>
            <person name="Pritham E.J."/>
            <person name="Richards T.A."/>
            <person name="Rocap G."/>
            <person name="Roy S.W."/>
            <person name="Sarai C."/>
            <person name="Schaack S."/>
            <person name="Shirato S."/>
            <person name="Slamovits C.H."/>
            <person name="Spencer D.F."/>
            <person name="Suzuki S."/>
            <person name="Worden A.Z."/>
            <person name="Zauner S."/>
            <person name="Barry K."/>
            <person name="Bell C."/>
            <person name="Bharti A.K."/>
            <person name="Crow J.A."/>
            <person name="Grimwood J."/>
            <person name="Kramer R."/>
            <person name="Lindquist E."/>
            <person name="Lucas S."/>
            <person name="Salamov A."/>
            <person name="McFadden G.I."/>
            <person name="Lane C.E."/>
            <person name="Keeling P.J."/>
            <person name="Gray M.W."/>
            <person name="Grigoriev I.V."/>
            <person name="Archibald J.M."/>
        </authorList>
    </citation>
    <scope>NUCLEOTIDE SEQUENCE</scope>
    <source>
        <strain evidence="3">CCMP2712</strain>
    </source>
</reference>
<dbReference type="RefSeq" id="XP_005831422.1">
    <property type="nucleotide sequence ID" value="XM_005831365.1"/>
</dbReference>
<organism evidence="1">
    <name type="scientific">Guillardia theta (strain CCMP2712)</name>
    <name type="common">Cryptophyte</name>
    <dbReference type="NCBI Taxonomy" id="905079"/>
    <lineage>
        <taxon>Eukaryota</taxon>
        <taxon>Cryptophyceae</taxon>
        <taxon>Pyrenomonadales</taxon>
        <taxon>Geminigeraceae</taxon>
        <taxon>Guillardia</taxon>
    </lineage>
</organism>
<accession>L1J7Y8</accession>
<dbReference type="Proteomes" id="UP000011087">
    <property type="component" value="Unassembled WGS sequence"/>
</dbReference>
<evidence type="ECO:0000313" key="2">
    <source>
        <dbReference type="EnsemblProtists" id="EKX44442"/>
    </source>
</evidence>
<dbReference type="AlphaFoldDB" id="L1J7Y8"/>
<name>L1J7Y8_GUITC</name>
<sequence length="448" mass="48224">MAIGNLRGALGTMAVGLLACSLIVLMGRGRLSPQPSLLRQKRWSPAMGTNSVFLPKHPARRPDHKALLDVATFQQLAENPNCCNDPVVPVEEVYQDFNMCQSCLAECSAYKANDCSFGSMSAACLPDALLTECEECATKGCTQVVEFIEGNAILNETSNGDNITKVEIFTELAWAHAQKEAVADLPVLKKCIDEASTVGLAEKCLAKFMHSFPATILLEASSVAETVGPPTCSNSYTGVKCDPLPKPSLHGNTCPQGFMCMPDPMNCVSCACSCNAPDDKIANLEQCLTKAKNAKAGSFCLASLFTQLPPGFVQEAVKKANEPRGASEHYSQIFEACGGGENGTAIVSSCLQQIEYCVRPFQGKPGSFPSDFKQFQPICECFGKEEVLTACGETEEEQMSCATAIREHYVLHVHHNYCLHNTEPACDFQCKWPLPGFFGEVAQAGGAK</sequence>